<accession>A0ABW2QR71</accession>
<gene>
    <name evidence="1" type="ORF">ACFQPB_22310</name>
</gene>
<protein>
    <submittedName>
        <fullName evidence="1">Uncharacterized protein</fullName>
    </submittedName>
</protein>
<keyword evidence="2" id="KW-1185">Reference proteome</keyword>
<dbReference type="EMBL" id="JBHTCA010000038">
    <property type="protein sequence ID" value="MFC7411597.1"/>
    <property type="molecule type" value="Genomic_DNA"/>
</dbReference>
<reference evidence="2" key="1">
    <citation type="journal article" date="2019" name="Int. J. Syst. Evol. Microbiol.">
        <title>The Global Catalogue of Microorganisms (GCM) 10K type strain sequencing project: providing services to taxonomists for standard genome sequencing and annotation.</title>
        <authorList>
            <consortium name="The Broad Institute Genomics Platform"/>
            <consortium name="The Broad Institute Genome Sequencing Center for Infectious Disease"/>
            <person name="Wu L."/>
            <person name="Ma J."/>
        </authorList>
    </citation>
    <scope>NUCLEOTIDE SEQUENCE [LARGE SCALE GENOMIC DNA]</scope>
    <source>
        <strain evidence="2">CGMCC 1.12371</strain>
    </source>
</reference>
<sequence length="125" mass="13649">MEHGTSAEYHVLLRMWGRLQNDVSTQHQAHAKALRALESEVLRLRADLLITRTALCWGMGAGGLAVAKRPLRRVNSAPTTQSPAPSAADEVLCRTACEGHAHHWLNEDHACARTGQACHRLARAG</sequence>
<dbReference type="RefSeq" id="WP_382228231.1">
    <property type="nucleotide sequence ID" value="NZ_JBHTCA010000038.1"/>
</dbReference>
<comment type="caution">
    <text evidence="1">The sequence shown here is derived from an EMBL/GenBank/DDBJ whole genome shotgun (WGS) entry which is preliminary data.</text>
</comment>
<evidence type="ECO:0000313" key="1">
    <source>
        <dbReference type="EMBL" id="MFC7411597.1"/>
    </source>
</evidence>
<organism evidence="1 2">
    <name type="scientific">Hydrogenophaga atypica</name>
    <dbReference type="NCBI Taxonomy" id="249409"/>
    <lineage>
        <taxon>Bacteria</taxon>
        <taxon>Pseudomonadati</taxon>
        <taxon>Pseudomonadota</taxon>
        <taxon>Betaproteobacteria</taxon>
        <taxon>Burkholderiales</taxon>
        <taxon>Comamonadaceae</taxon>
        <taxon>Hydrogenophaga</taxon>
    </lineage>
</organism>
<proteinExistence type="predicted"/>
<name>A0ABW2QR71_9BURK</name>
<dbReference type="Proteomes" id="UP001596501">
    <property type="component" value="Unassembled WGS sequence"/>
</dbReference>
<evidence type="ECO:0000313" key="2">
    <source>
        <dbReference type="Proteomes" id="UP001596501"/>
    </source>
</evidence>